<feature type="region of interest" description="Disordered" evidence="1">
    <location>
        <begin position="75"/>
        <end position="106"/>
    </location>
</feature>
<accession>A0ABQ6HXN3</accession>
<gene>
    <name evidence="2" type="ORF">GCM10025864_05450</name>
</gene>
<comment type="caution">
    <text evidence="2">The sequence shown here is derived from an EMBL/GenBank/DDBJ whole genome shotgun (WGS) entry which is preliminary data.</text>
</comment>
<evidence type="ECO:0000313" key="2">
    <source>
        <dbReference type="EMBL" id="GMA22786.1"/>
    </source>
</evidence>
<dbReference type="RefSeq" id="WP_284291933.1">
    <property type="nucleotide sequence ID" value="NZ_BSUK01000001.1"/>
</dbReference>
<name>A0ABQ6HXN3_9MICO</name>
<feature type="compositionally biased region" description="Gly residues" evidence="1">
    <location>
        <begin position="91"/>
        <end position="106"/>
    </location>
</feature>
<protein>
    <recommendedName>
        <fullName evidence="4">WXG100 family type VII secretion target</fullName>
    </recommendedName>
</protein>
<evidence type="ECO:0000256" key="1">
    <source>
        <dbReference type="SAM" id="MobiDB-lite"/>
    </source>
</evidence>
<dbReference type="InterPro" id="IPR036689">
    <property type="entry name" value="ESAT-6-like_sf"/>
</dbReference>
<evidence type="ECO:0000313" key="3">
    <source>
        <dbReference type="Proteomes" id="UP001157091"/>
    </source>
</evidence>
<dbReference type="SUPFAM" id="SSF140453">
    <property type="entry name" value="EsxAB dimer-like"/>
    <property type="match status" value="1"/>
</dbReference>
<evidence type="ECO:0008006" key="4">
    <source>
        <dbReference type="Google" id="ProtNLM"/>
    </source>
</evidence>
<reference evidence="3" key="1">
    <citation type="journal article" date="2019" name="Int. J. Syst. Evol. Microbiol.">
        <title>The Global Catalogue of Microorganisms (GCM) 10K type strain sequencing project: providing services to taxonomists for standard genome sequencing and annotation.</title>
        <authorList>
            <consortium name="The Broad Institute Genomics Platform"/>
            <consortium name="The Broad Institute Genome Sequencing Center for Infectious Disease"/>
            <person name="Wu L."/>
            <person name="Ma J."/>
        </authorList>
    </citation>
    <scope>NUCLEOTIDE SEQUENCE [LARGE SCALE GENOMIC DNA]</scope>
    <source>
        <strain evidence="3">NBRC 106348</strain>
    </source>
</reference>
<proteinExistence type="predicted"/>
<dbReference type="Gene3D" id="1.10.287.1060">
    <property type="entry name" value="ESAT-6-like"/>
    <property type="match status" value="1"/>
</dbReference>
<keyword evidence="3" id="KW-1185">Reference proteome</keyword>
<sequence>MGFVGADVDELAQLGERFTEASKRLESLRTTVASSVRSSGWSGPDADDFRHSWSGHEAKILAARDLLAAAAKTLQSNADDQRQTSATLTGAGAGSGGSTGTGYSGGGGGGGGGGGYGDDPGATTGVADTLSGSKEGFVGIGPLGAGGSVDYGLGQSVDDAESPYDDGRYLLHDDDHGILAESLPGQHTDGATVQGQASVEVRDADAPEGEDKGSSPLDDAVKLGGVRAGGVLGLQGETSGQFGTEDGAHGEGSLEGWAGAKGDVGAGATIGAAGLAATAYGSAAVGAGGSASGSVGYGILEAKGEATAFAGARAEAGAGASVGPNGVSANVGVDAFAGAEASVSGSAGIEGAQVGATATGYAGIGFSANASLDVGTDGIKGTIDFGAALGIGGKISLDVDIEPAKLVDDIGGWFGF</sequence>
<organism evidence="2 3">
    <name type="scientific">Luteimicrobium album</name>
    <dbReference type="NCBI Taxonomy" id="1054550"/>
    <lineage>
        <taxon>Bacteria</taxon>
        <taxon>Bacillati</taxon>
        <taxon>Actinomycetota</taxon>
        <taxon>Actinomycetes</taxon>
        <taxon>Micrococcales</taxon>
        <taxon>Luteimicrobium</taxon>
    </lineage>
</organism>
<dbReference type="EMBL" id="BSUK01000001">
    <property type="protein sequence ID" value="GMA22786.1"/>
    <property type="molecule type" value="Genomic_DNA"/>
</dbReference>
<dbReference type="Proteomes" id="UP001157091">
    <property type="component" value="Unassembled WGS sequence"/>
</dbReference>